<name>A0A238VQ07_9FLAO</name>
<accession>A0A238VQ07</accession>
<reference evidence="1 2" key="1">
    <citation type="submission" date="2017-06" db="EMBL/GenBank/DDBJ databases">
        <authorList>
            <person name="Kim H.J."/>
            <person name="Triplett B.A."/>
        </authorList>
    </citation>
    <scope>NUCLEOTIDE SEQUENCE [LARGE SCALE GENOMIC DNA]</scope>
    <source>
        <strain evidence="1 2">DSM 25597</strain>
    </source>
</reference>
<keyword evidence="2" id="KW-1185">Reference proteome</keyword>
<proteinExistence type="predicted"/>
<sequence>MVYNNVMRKRFYKFSLIILTVFFLTSCSVTEHIIFKSKENGLYEKNIDMSLLIKAMSKKQDLTANGAPVRLDTTIVFSDFYKQNPHLIVDMSSKEKEILESLAGYTIRSSYDLEKMTYDVVVSTHFSETETLNEIPKNIDKVLALLLASNGSSSTLESFYNVFEGGVYDIVYEVRENSFKRTFKNLKEDKKEIHDSNEEIVIIESDEIITEEGAEGENQSDDDGLTIIAVDENGNTESWETKEKKSTSSNFKYANELERSIFEPYEEELKKSSLTIKYTFPKKITETSVKDVKISDDKKTVLYTVLFDNLKTNINILENFEVVLEE</sequence>
<organism evidence="1 2">
    <name type="scientific">Dokdonia pacifica</name>
    <dbReference type="NCBI Taxonomy" id="1627892"/>
    <lineage>
        <taxon>Bacteria</taxon>
        <taxon>Pseudomonadati</taxon>
        <taxon>Bacteroidota</taxon>
        <taxon>Flavobacteriia</taxon>
        <taxon>Flavobacteriales</taxon>
        <taxon>Flavobacteriaceae</taxon>
        <taxon>Dokdonia</taxon>
    </lineage>
</organism>
<protein>
    <submittedName>
        <fullName evidence="1">Uncharacterized protein</fullName>
    </submittedName>
</protein>
<dbReference type="Proteomes" id="UP000198379">
    <property type="component" value="Unassembled WGS sequence"/>
</dbReference>
<dbReference type="AlphaFoldDB" id="A0A238VQ07"/>
<gene>
    <name evidence="1" type="ORF">SAMN06265376_101103</name>
</gene>
<evidence type="ECO:0000313" key="1">
    <source>
        <dbReference type="EMBL" id="SNR35863.1"/>
    </source>
</evidence>
<evidence type="ECO:0000313" key="2">
    <source>
        <dbReference type="Proteomes" id="UP000198379"/>
    </source>
</evidence>
<dbReference type="EMBL" id="FZNY01000001">
    <property type="protein sequence ID" value="SNR35863.1"/>
    <property type="molecule type" value="Genomic_DNA"/>
</dbReference>